<dbReference type="PANTHER" id="PTHR43711">
    <property type="entry name" value="TWO-COMPONENT HISTIDINE KINASE"/>
    <property type="match status" value="1"/>
</dbReference>
<evidence type="ECO:0000256" key="5">
    <source>
        <dbReference type="ARBA" id="ARBA00022777"/>
    </source>
</evidence>
<dbReference type="Pfam" id="PF00512">
    <property type="entry name" value="HisKA"/>
    <property type="match status" value="1"/>
</dbReference>
<evidence type="ECO:0000313" key="10">
    <source>
        <dbReference type="Proteomes" id="UP000503129"/>
    </source>
</evidence>
<evidence type="ECO:0000313" key="9">
    <source>
        <dbReference type="EMBL" id="QDL10749.1"/>
    </source>
</evidence>
<organism evidence="9 10">
    <name type="scientific">Brasilonema sennae CENA114</name>
    <dbReference type="NCBI Taxonomy" id="415709"/>
    <lineage>
        <taxon>Bacteria</taxon>
        <taxon>Bacillati</taxon>
        <taxon>Cyanobacteriota</taxon>
        <taxon>Cyanophyceae</taxon>
        <taxon>Nostocales</taxon>
        <taxon>Scytonemataceae</taxon>
        <taxon>Brasilonema</taxon>
        <taxon>Bromeliae group (in: Brasilonema)</taxon>
    </lineage>
</organism>
<proteinExistence type="predicted"/>
<evidence type="ECO:0000256" key="2">
    <source>
        <dbReference type="ARBA" id="ARBA00012438"/>
    </source>
</evidence>
<keyword evidence="4" id="KW-0808">Transferase</keyword>
<dbReference type="InterPro" id="IPR005467">
    <property type="entry name" value="His_kinase_dom"/>
</dbReference>
<dbReference type="InterPro" id="IPR036097">
    <property type="entry name" value="HisK_dim/P_sf"/>
</dbReference>
<keyword evidence="10" id="KW-1185">Reference proteome</keyword>
<evidence type="ECO:0000256" key="6">
    <source>
        <dbReference type="ARBA" id="ARBA00023012"/>
    </source>
</evidence>
<dbReference type="InterPro" id="IPR050736">
    <property type="entry name" value="Sensor_HK_Regulatory"/>
</dbReference>
<dbReference type="InterPro" id="IPR003661">
    <property type="entry name" value="HisK_dim/P_dom"/>
</dbReference>
<dbReference type="EMBL" id="CP030118">
    <property type="protein sequence ID" value="QDL10749.1"/>
    <property type="molecule type" value="Genomic_DNA"/>
</dbReference>
<dbReference type="Proteomes" id="UP000503129">
    <property type="component" value="Chromosome"/>
</dbReference>
<evidence type="ECO:0000259" key="8">
    <source>
        <dbReference type="PROSITE" id="PS50109"/>
    </source>
</evidence>
<sequence>MSTSSEFVALCREQLALLAQGLEASLSVVYLTQEFIEASTSEAKLIPVVVYPETAVEQHLASALVLPTSIPISNPNWASYRSASVTLDKTLYSRTGDVFNQKHNRNNLRLLKAAEDFPARSQESATGDTAPPHSTEGEEYLFKGDQIVLPLVHEDVMMGLLVTVREDRVWNEQERSQIERVAQTLCLACILDQRRAWLHQQLQQQQIFQEKQQDLLDNLLHQLRNPLTALRTFGKLLLKRLRPGDANREVATSIVRESDRLKELLQQLDEVIDLSAEDLDPLRLPQKEVLVEANVQKDFIAPLLLPGAGEKEVNCSVVNILEPLLVSARAIAQERNLQLISEIPRNLPLVRANTKALREVLSNIIDNALKYTPTCGKILIQTRQEKLHFQGIAISDTGPGIPPQDLQHLGERHYRGVQAQTEIPGTGLGLSIAKQLIQQMQGEIQVFSPALTSLSSSPDAPGTTFIIWLPVANSKS</sequence>
<dbReference type="Gene3D" id="3.30.565.10">
    <property type="entry name" value="Histidine kinase-like ATPase, C-terminal domain"/>
    <property type="match status" value="1"/>
</dbReference>
<dbReference type="PROSITE" id="PS50109">
    <property type="entry name" value="HIS_KIN"/>
    <property type="match status" value="1"/>
</dbReference>
<dbReference type="SMART" id="SM00387">
    <property type="entry name" value="HATPase_c"/>
    <property type="match status" value="1"/>
</dbReference>
<feature type="region of interest" description="Disordered" evidence="7">
    <location>
        <begin position="117"/>
        <end position="137"/>
    </location>
</feature>
<dbReference type="PANTHER" id="PTHR43711:SF26">
    <property type="entry name" value="SENSOR HISTIDINE KINASE RCSC"/>
    <property type="match status" value="1"/>
</dbReference>
<evidence type="ECO:0000256" key="1">
    <source>
        <dbReference type="ARBA" id="ARBA00000085"/>
    </source>
</evidence>
<accession>A0A856MK92</accession>
<dbReference type="AlphaFoldDB" id="A0A856MK92"/>
<dbReference type="KEGG" id="bsen:DP114_25145"/>
<comment type="catalytic activity">
    <reaction evidence="1">
        <text>ATP + protein L-histidine = ADP + protein N-phospho-L-histidine.</text>
        <dbReference type="EC" id="2.7.13.3"/>
    </reaction>
</comment>
<keyword evidence="3" id="KW-0597">Phosphoprotein</keyword>
<reference evidence="9 10" key="1">
    <citation type="submission" date="2018-06" db="EMBL/GenBank/DDBJ databases">
        <title>Comparative genomics of Brasilonema spp. strains.</title>
        <authorList>
            <person name="Alvarenga D.O."/>
            <person name="Fiore M.F."/>
            <person name="Varani A.M."/>
        </authorList>
    </citation>
    <scope>NUCLEOTIDE SEQUENCE [LARGE SCALE GENOMIC DNA]</scope>
    <source>
        <strain evidence="9 10">CENA114</strain>
    </source>
</reference>
<dbReference type="InterPro" id="IPR036890">
    <property type="entry name" value="HATPase_C_sf"/>
</dbReference>
<dbReference type="SMART" id="SM00388">
    <property type="entry name" value="HisKA"/>
    <property type="match status" value="1"/>
</dbReference>
<name>A0A856MK92_9CYAN</name>
<dbReference type="GO" id="GO:0000155">
    <property type="term" value="F:phosphorelay sensor kinase activity"/>
    <property type="evidence" value="ECO:0007669"/>
    <property type="project" value="InterPro"/>
</dbReference>
<dbReference type="SUPFAM" id="SSF55874">
    <property type="entry name" value="ATPase domain of HSP90 chaperone/DNA topoisomerase II/histidine kinase"/>
    <property type="match status" value="1"/>
</dbReference>
<feature type="domain" description="Histidine kinase" evidence="8">
    <location>
        <begin position="218"/>
        <end position="473"/>
    </location>
</feature>
<protein>
    <recommendedName>
        <fullName evidence="2">histidine kinase</fullName>
        <ecNumber evidence="2">2.7.13.3</ecNumber>
    </recommendedName>
</protein>
<dbReference type="Gene3D" id="1.10.287.130">
    <property type="match status" value="1"/>
</dbReference>
<dbReference type="PRINTS" id="PR00344">
    <property type="entry name" value="BCTRLSENSOR"/>
</dbReference>
<dbReference type="EC" id="2.7.13.3" evidence="2"/>
<evidence type="ECO:0000256" key="4">
    <source>
        <dbReference type="ARBA" id="ARBA00022679"/>
    </source>
</evidence>
<dbReference type="InterPro" id="IPR004358">
    <property type="entry name" value="Sig_transdc_His_kin-like_C"/>
</dbReference>
<gene>
    <name evidence="9" type="ORF">DP114_25145</name>
</gene>
<dbReference type="CDD" id="cd00082">
    <property type="entry name" value="HisKA"/>
    <property type="match status" value="1"/>
</dbReference>
<keyword evidence="5 9" id="KW-0418">Kinase</keyword>
<evidence type="ECO:0000256" key="7">
    <source>
        <dbReference type="SAM" id="MobiDB-lite"/>
    </source>
</evidence>
<dbReference type="InterPro" id="IPR003594">
    <property type="entry name" value="HATPase_dom"/>
</dbReference>
<dbReference type="SUPFAM" id="SSF47384">
    <property type="entry name" value="Homodimeric domain of signal transducing histidine kinase"/>
    <property type="match status" value="1"/>
</dbReference>
<keyword evidence="6" id="KW-0902">Two-component regulatory system</keyword>
<evidence type="ECO:0000256" key="3">
    <source>
        <dbReference type="ARBA" id="ARBA00022553"/>
    </source>
</evidence>
<dbReference type="Pfam" id="PF02518">
    <property type="entry name" value="HATPase_c"/>
    <property type="match status" value="1"/>
</dbReference>